<name>A0A8J3U7E6_9ACTN</name>
<protein>
    <submittedName>
        <fullName evidence="1">Uncharacterized protein</fullName>
    </submittedName>
</protein>
<evidence type="ECO:0000313" key="2">
    <source>
        <dbReference type="Proteomes" id="UP000622547"/>
    </source>
</evidence>
<proteinExistence type="predicted"/>
<reference evidence="1 2" key="1">
    <citation type="submission" date="2021-01" db="EMBL/GenBank/DDBJ databases">
        <title>Whole genome shotgun sequence of Planotetraspora phitsanulokensis NBRC 104273.</title>
        <authorList>
            <person name="Komaki H."/>
            <person name="Tamura T."/>
        </authorList>
    </citation>
    <scope>NUCLEOTIDE SEQUENCE [LARGE SCALE GENOMIC DNA]</scope>
    <source>
        <strain evidence="1 2">NBRC 104273</strain>
    </source>
</reference>
<dbReference type="Proteomes" id="UP000622547">
    <property type="component" value="Unassembled WGS sequence"/>
</dbReference>
<dbReference type="EMBL" id="BOOP01000020">
    <property type="protein sequence ID" value="GII39482.1"/>
    <property type="molecule type" value="Genomic_DNA"/>
</dbReference>
<sequence length="107" mass="12013">MSDRGYGSYRFWRDRGTKWSQAGRLLTPDDPDLNEALRPVVHCGLTAGSDYWISKALAWIAADEIEASKELLQEIALGRRGSQAGQHAAKQLLKRSGLWPDDYRQPA</sequence>
<accession>A0A8J3U7E6</accession>
<evidence type="ECO:0000313" key="1">
    <source>
        <dbReference type="EMBL" id="GII39482.1"/>
    </source>
</evidence>
<dbReference type="AlphaFoldDB" id="A0A8J3U7E6"/>
<organism evidence="1 2">
    <name type="scientific">Planotetraspora phitsanulokensis</name>
    <dbReference type="NCBI Taxonomy" id="575192"/>
    <lineage>
        <taxon>Bacteria</taxon>
        <taxon>Bacillati</taxon>
        <taxon>Actinomycetota</taxon>
        <taxon>Actinomycetes</taxon>
        <taxon>Streptosporangiales</taxon>
        <taxon>Streptosporangiaceae</taxon>
        <taxon>Planotetraspora</taxon>
    </lineage>
</organism>
<gene>
    <name evidence="1" type="ORF">Pph01_44850</name>
</gene>
<keyword evidence="2" id="KW-1185">Reference proteome</keyword>
<comment type="caution">
    <text evidence="1">The sequence shown here is derived from an EMBL/GenBank/DDBJ whole genome shotgun (WGS) entry which is preliminary data.</text>
</comment>